<dbReference type="Pfam" id="PF11817">
    <property type="entry name" value="Foie-gras_1"/>
    <property type="match status" value="1"/>
</dbReference>
<feature type="region of interest" description="Disordered" evidence="1">
    <location>
        <begin position="262"/>
        <end position="283"/>
    </location>
</feature>
<evidence type="ECO:0000259" key="3">
    <source>
        <dbReference type="Pfam" id="PF11817"/>
    </source>
</evidence>
<dbReference type="Pfam" id="PF07919">
    <property type="entry name" value="Gryzun"/>
    <property type="match status" value="1"/>
</dbReference>
<evidence type="ECO:0000259" key="2">
    <source>
        <dbReference type="Pfam" id="PF07919"/>
    </source>
</evidence>
<feature type="compositionally biased region" description="Low complexity" evidence="1">
    <location>
        <begin position="1126"/>
        <end position="1144"/>
    </location>
</feature>
<organism evidence="4 5">
    <name type="scientific">Neoarthrinium moseri</name>
    <dbReference type="NCBI Taxonomy" id="1658444"/>
    <lineage>
        <taxon>Eukaryota</taxon>
        <taxon>Fungi</taxon>
        <taxon>Dikarya</taxon>
        <taxon>Ascomycota</taxon>
        <taxon>Pezizomycotina</taxon>
        <taxon>Sordariomycetes</taxon>
        <taxon>Xylariomycetidae</taxon>
        <taxon>Amphisphaeriales</taxon>
        <taxon>Apiosporaceae</taxon>
        <taxon>Neoarthrinium</taxon>
    </lineage>
</organism>
<feature type="region of interest" description="Disordered" evidence="1">
    <location>
        <begin position="722"/>
        <end position="741"/>
    </location>
</feature>
<feature type="domain" description="Trafficking protein particle complex subunit 11" evidence="3">
    <location>
        <begin position="337"/>
        <end position="605"/>
    </location>
</feature>
<name>A0A9P9WWN2_9PEZI</name>
<proteinExistence type="predicted"/>
<evidence type="ECO:0000313" key="5">
    <source>
        <dbReference type="Proteomes" id="UP000829685"/>
    </source>
</evidence>
<feature type="compositionally biased region" description="Basic and acidic residues" evidence="1">
    <location>
        <begin position="1258"/>
        <end position="1277"/>
    </location>
</feature>
<feature type="region of interest" description="Disordered" evidence="1">
    <location>
        <begin position="1126"/>
        <end position="1147"/>
    </location>
</feature>
<dbReference type="Proteomes" id="UP000829685">
    <property type="component" value="Unassembled WGS sequence"/>
</dbReference>
<comment type="caution">
    <text evidence="4">The sequence shown here is derived from an EMBL/GenBank/DDBJ whole genome shotgun (WGS) entry which is preliminary data.</text>
</comment>
<keyword evidence="5" id="KW-1185">Reference proteome</keyword>
<protein>
    <recommendedName>
        <fullName evidence="6">Trafficking protein particle complex subunit 11</fullName>
    </recommendedName>
</protein>
<gene>
    <name evidence="4" type="ORF">JX265_000893</name>
</gene>
<dbReference type="AlphaFoldDB" id="A0A9P9WWN2"/>
<evidence type="ECO:0000256" key="1">
    <source>
        <dbReference type="SAM" id="MobiDB-lite"/>
    </source>
</evidence>
<feature type="compositionally biased region" description="Acidic residues" evidence="1">
    <location>
        <begin position="723"/>
        <end position="732"/>
    </location>
</feature>
<feature type="region of interest" description="Disordered" evidence="1">
    <location>
        <begin position="1257"/>
        <end position="1277"/>
    </location>
</feature>
<evidence type="ECO:0008006" key="6">
    <source>
        <dbReference type="Google" id="ProtNLM"/>
    </source>
</evidence>
<evidence type="ECO:0000313" key="4">
    <source>
        <dbReference type="EMBL" id="KAI1880653.1"/>
    </source>
</evidence>
<dbReference type="InterPro" id="IPR012880">
    <property type="entry name" value="Gryzun"/>
</dbReference>
<dbReference type="PANTHER" id="PTHR14374:SF0">
    <property type="entry name" value="TRAFFICKING PROTEIN PARTICLE COMPLEX SUBUNIT 11"/>
    <property type="match status" value="1"/>
</dbReference>
<sequence>MDEYPAGSLDHNLPLLVVSGLTSGPTKPLLTDPDLKEQSILIRSELPPLDSREAKTILRCIQEADATALPWNPQDGDKKHRFKIKTIGRDFLLPPRRARLPEDFEAPLSPPVLHSPFSPLSPGSTLYPDGLIDTRWLSKHQELIPSICLCFYSLTSDPTLATLHDNQLKTDINALKNAISRSGYKCRLVAVIMSDQAPDSMGAFQERLENIRWGTGLDPKTSLFVLPTRRSETELETAVDSILSAVFVQASEYYRELGRRSRKKKGRGIAPQPTIPPTSGTSHTLSLQGWNVRYDFKAGVFAEFRQEMDVALRSYEQAYESLFGQDVLETVPSWSPRFNHGRLVADTLAIRILRCLLWTGQSTAAVRRWQAHRARTSDFLDRRGRGTQNYGWQAWEARWAQTMANLIEKVEYPELAPTSQSLFRPPEKALSAERLQPWELLHHPGYWYRTAAQHALDRRKLAHLIPEDSRRAPDVSEVSKSAAKAYNSFDTYMCPEPYEEYPLDGEGTNHGRQILTYLNSARTEFHKRQQVRLAADVALDAAKELELLKQWKQLLELLTPLWRDMYFRKEGWLDATESLSWILRRAAVEADQADLVVALDWELLNSRYSQQPNWHYDLTKSLDNVKVDQRPEITIRDENITSFLTSSFVFKHDEGRAGQTCPAQLVIKSNAFPKSPPVVLKSIQVGFEGSVRTLHLKHVPNSGQEAGSRKILVTSVGLKEVESEAQDSDAESESGNRSTPSVILQGEDDLTLYPGQTRVFQVDVPLREAGEAQASEVTVIVAPETFQLAYSMKLREDNAIGLWYTTTGRVKVTKINAQNIKVLPRPPKMEVKFINVLKQYYAGEPIHIVVDIANEEDIDAQTKLDVHLYGQDVPAFKAQVEDGDSQASTGEGEEAKLNGLDAGTIGTSKSTKATVIIDPINRPTAYDLTIKAWYNLVSDPATPIVQIVAFQINIVNPFEASYDLVPRLHREPWPSIFDPEGIQAVTEEGEHEVPSQPMGLAQKWCLVTKFGSFATEDIRVLDLDVKVLETQGAARCTVSKNQTLPADGLTMAPRTMEEARFDLVAQKLSLDDRAPSTADLAFTIKWQRASGDRPATATPNSTTFLLDPFYVTVTEPRVLASVSYSRTSSPSSSKIPSTVSSSSSAGAGAGPPLILLDITIENPSNHFLTFGLAMEPSEGGFAFSGAKATTLNVLPVARRTVTYRLLPLVSGGAWIRPQLVVRDKYFQKVLKIIPTEGMRKEGDGFAIWVPDNVDEDEKAVGGERTREGEGDVKVESS</sequence>
<feature type="domain" description="Gryzun putative trafficking through Golgi" evidence="2">
    <location>
        <begin position="633"/>
        <end position="1250"/>
    </location>
</feature>
<dbReference type="InterPro" id="IPR021773">
    <property type="entry name" value="TPC11"/>
</dbReference>
<accession>A0A9P9WWN2</accession>
<reference evidence="4" key="1">
    <citation type="submission" date="2021-03" db="EMBL/GenBank/DDBJ databases">
        <title>Revisited historic fungal species revealed as producer of novel bioactive compounds through whole genome sequencing and comparative genomics.</title>
        <authorList>
            <person name="Vignolle G.A."/>
            <person name="Hochenegger N."/>
            <person name="Mach R.L."/>
            <person name="Mach-Aigner A.R."/>
            <person name="Javad Rahimi M."/>
            <person name="Salim K.A."/>
            <person name="Chan C.M."/>
            <person name="Lim L.B.L."/>
            <person name="Cai F."/>
            <person name="Druzhinina I.S."/>
            <person name="U'Ren J.M."/>
            <person name="Derntl C."/>
        </authorList>
    </citation>
    <scope>NUCLEOTIDE SEQUENCE</scope>
    <source>
        <strain evidence="4">TUCIM 5799</strain>
    </source>
</reference>
<dbReference type="EMBL" id="JAFIMR010000002">
    <property type="protein sequence ID" value="KAI1880653.1"/>
    <property type="molecule type" value="Genomic_DNA"/>
</dbReference>
<dbReference type="PANTHER" id="PTHR14374">
    <property type="entry name" value="FOIE GRAS"/>
    <property type="match status" value="1"/>
</dbReference>